<reference evidence="1" key="1">
    <citation type="submission" date="2017-04" db="EMBL/GenBank/DDBJ databases">
        <title>Complete genome sequencing of Cronobacter sakazakii phage CSP1.</title>
        <authorList>
            <person name="Kim M."/>
            <person name="Kim M."/>
            <person name="Ryu S."/>
        </authorList>
    </citation>
    <scope>NUCLEOTIDE SEQUENCE</scope>
</reference>
<dbReference type="EMBL" id="KY982929">
    <property type="protein sequence ID" value="ARW59085.1"/>
    <property type="molecule type" value="Genomic_DNA"/>
</dbReference>
<proteinExistence type="predicted"/>
<sequence length="49" mass="5386">MYEVINKYGVIVAFIEANNFVEAEAAAIDKLGISPAEFDADYCVDKITN</sequence>
<protein>
    <submittedName>
        <fullName evidence="1">Uncharacterized protein</fullName>
    </submittedName>
</protein>
<accession>A0AB33C8R1</accession>
<name>A0AB33C8R1_9CAUD</name>
<gene>
    <name evidence="1" type="ORF">CSP1_053</name>
</gene>
<organism evidence="1">
    <name type="scientific">Cronobacter phage CSP1</name>
    <dbReference type="NCBI Taxonomy" id="1983560"/>
    <lineage>
        <taxon>Viruses</taxon>
        <taxon>Duplodnaviria</taxon>
        <taxon>Heunggongvirae</taxon>
        <taxon>Uroviricota</taxon>
        <taxon>Caudoviricetes</taxon>
    </lineage>
</organism>
<evidence type="ECO:0000313" key="1">
    <source>
        <dbReference type="EMBL" id="ARW59085.1"/>
    </source>
</evidence>